<feature type="domain" description="Glucose-methanol-choline oxidoreductase N-terminal" evidence="3">
    <location>
        <begin position="78"/>
        <end position="101"/>
    </location>
</feature>
<comment type="caution">
    <text evidence="4">The sequence shown here is derived from an EMBL/GenBank/DDBJ whole genome shotgun (WGS) entry which is preliminary data.</text>
</comment>
<dbReference type="InterPro" id="IPR036188">
    <property type="entry name" value="FAD/NAD-bd_sf"/>
</dbReference>
<dbReference type="SUPFAM" id="SSF51905">
    <property type="entry name" value="FAD/NAD(P)-binding domain"/>
    <property type="match status" value="1"/>
</dbReference>
<dbReference type="AlphaFoldDB" id="A0A5N5SJ97"/>
<keyword evidence="2" id="KW-0274">FAD</keyword>
<evidence type="ECO:0000313" key="4">
    <source>
        <dbReference type="EMBL" id="KAB7493780.1"/>
    </source>
</evidence>
<dbReference type="PANTHER" id="PTHR11552">
    <property type="entry name" value="GLUCOSE-METHANOL-CHOLINE GMC OXIDOREDUCTASE"/>
    <property type="match status" value="1"/>
</dbReference>
<reference evidence="4 5" key="1">
    <citation type="journal article" date="2019" name="PLoS Biol.">
        <title>Sex chromosomes control vertical transmission of feminizing Wolbachia symbionts in an isopod.</title>
        <authorList>
            <person name="Becking T."/>
            <person name="Chebbi M.A."/>
            <person name="Giraud I."/>
            <person name="Moumen B."/>
            <person name="Laverre T."/>
            <person name="Caubet Y."/>
            <person name="Peccoud J."/>
            <person name="Gilbert C."/>
            <person name="Cordaux R."/>
        </authorList>
    </citation>
    <scope>NUCLEOTIDE SEQUENCE [LARGE SCALE GENOMIC DNA]</scope>
    <source>
        <strain evidence="4">ANa2</strain>
        <tissue evidence="4">Whole body excluding digestive tract and cuticle</tissue>
    </source>
</reference>
<dbReference type="Proteomes" id="UP000326759">
    <property type="component" value="Unassembled WGS sequence"/>
</dbReference>
<evidence type="ECO:0000256" key="2">
    <source>
        <dbReference type="RuleBase" id="RU003968"/>
    </source>
</evidence>
<dbReference type="GO" id="GO:0016614">
    <property type="term" value="F:oxidoreductase activity, acting on CH-OH group of donors"/>
    <property type="evidence" value="ECO:0007669"/>
    <property type="project" value="InterPro"/>
</dbReference>
<gene>
    <name evidence="4" type="primary">patE</name>
    <name evidence="4" type="ORF">Anas_04611</name>
</gene>
<name>A0A5N5SJ97_9CRUS</name>
<dbReference type="OrthoDB" id="269227at2759"/>
<dbReference type="GO" id="GO:0050660">
    <property type="term" value="F:flavin adenine dinucleotide binding"/>
    <property type="evidence" value="ECO:0007669"/>
    <property type="project" value="InterPro"/>
</dbReference>
<accession>A0A5N5SJ97</accession>
<evidence type="ECO:0000259" key="3">
    <source>
        <dbReference type="PROSITE" id="PS00623"/>
    </source>
</evidence>
<dbReference type="PANTHER" id="PTHR11552:SF217">
    <property type="entry name" value="GLUCOSE DEHYDROGENASE [FAD, QUINONE]"/>
    <property type="match status" value="1"/>
</dbReference>
<dbReference type="InterPro" id="IPR000172">
    <property type="entry name" value="GMC_OxRdtase_N"/>
</dbReference>
<dbReference type="Pfam" id="PF00732">
    <property type="entry name" value="GMC_oxred_N"/>
    <property type="match status" value="1"/>
</dbReference>
<evidence type="ECO:0000313" key="5">
    <source>
        <dbReference type="Proteomes" id="UP000326759"/>
    </source>
</evidence>
<comment type="similarity">
    <text evidence="1 2">Belongs to the GMC oxidoreductase family.</text>
</comment>
<dbReference type="EMBL" id="SEYY01024906">
    <property type="protein sequence ID" value="KAB7493780.1"/>
    <property type="molecule type" value="Genomic_DNA"/>
</dbReference>
<sequence>MVTVGAGSAGAVVANRLSENSDFQVLLLEAGGDETRFTDTPAFSLSLIGTEIDWNYTVDSSSKYCLGARGKTCIYPRGKILGGSSAMNGMTYVRGNKRDYDEWAEMGNYGWSFEDVLPYFKKSEDNRNLTFPKDKRFHSTNGELTVFRYI</sequence>
<dbReference type="PROSITE" id="PS00623">
    <property type="entry name" value="GMC_OXRED_1"/>
    <property type="match status" value="1"/>
</dbReference>
<evidence type="ECO:0000256" key="1">
    <source>
        <dbReference type="ARBA" id="ARBA00010790"/>
    </source>
</evidence>
<dbReference type="Gene3D" id="3.50.50.60">
    <property type="entry name" value="FAD/NAD(P)-binding domain"/>
    <property type="match status" value="1"/>
</dbReference>
<keyword evidence="2" id="KW-0285">Flavoprotein</keyword>
<keyword evidence="5" id="KW-1185">Reference proteome</keyword>
<dbReference type="InterPro" id="IPR012132">
    <property type="entry name" value="GMC_OxRdtase"/>
</dbReference>
<protein>
    <submittedName>
        <fullName evidence="4">Dehydrogenase patE</fullName>
    </submittedName>
</protein>
<organism evidence="4 5">
    <name type="scientific">Armadillidium nasatum</name>
    <dbReference type="NCBI Taxonomy" id="96803"/>
    <lineage>
        <taxon>Eukaryota</taxon>
        <taxon>Metazoa</taxon>
        <taxon>Ecdysozoa</taxon>
        <taxon>Arthropoda</taxon>
        <taxon>Crustacea</taxon>
        <taxon>Multicrustacea</taxon>
        <taxon>Malacostraca</taxon>
        <taxon>Eumalacostraca</taxon>
        <taxon>Peracarida</taxon>
        <taxon>Isopoda</taxon>
        <taxon>Oniscidea</taxon>
        <taxon>Crinocheta</taxon>
        <taxon>Armadillidiidae</taxon>
        <taxon>Armadillidium</taxon>
    </lineage>
</organism>
<proteinExistence type="inferred from homology"/>